<evidence type="ECO:0000313" key="2">
    <source>
        <dbReference type="Proteomes" id="UP000504617"/>
    </source>
</evidence>
<gene>
    <name evidence="3" type="primary">LOC106553620</name>
</gene>
<dbReference type="RefSeq" id="XP_013927631.1">
    <property type="nucleotide sequence ID" value="XM_014072156.1"/>
</dbReference>
<accession>A0A6I9YUB8</accession>
<reference evidence="3" key="1">
    <citation type="submission" date="2025-08" db="UniProtKB">
        <authorList>
            <consortium name="RefSeq"/>
        </authorList>
    </citation>
    <scope>IDENTIFICATION</scope>
    <source>
        <tissue evidence="3">Skeletal muscle</tissue>
    </source>
</reference>
<organism evidence="2 3">
    <name type="scientific">Thamnophis sirtalis</name>
    <dbReference type="NCBI Taxonomy" id="35019"/>
    <lineage>
        <taxon>Eukaryota</taxon>
        <taxon>Metazoa</taxon>
        <taxon>Chordata</taxon>
        <taxon>Craniata</taxon>
        <taxon>Vertebrata</taxon>
        <taxon>Euteleostomi</taxon>
        <taxon>Lepidosauria</taxon>
        <taxon>Squamata</taxon>
        <taxon>Bifurcata</taxon>
        <taxon>Unidentata</taxon>
        <taxon>Episquamata</taxon>
        <taxon>Toxicofera</taxon>
        <taxon>Serpentes</taxon>
        <taxon>Colubroidea</taxon>
        <taxon>Colubridae</taxon>
        <taxon>Natricinae</taxon>
        <taxon>Thamnophis</taxon>
    </lineage>
</organism>
<feature type="region of interest" description="Disordered" evidence="1">
    <location>
        <begin position="1"/>
        <end position="40"/>
    </location>
</feature>
<keyword evidence="2" id="KW-1185">Reference proteome</keyword>
<dbReference type="Proteomes" id="UP000504617">
    <property type="component" value="Unplaced"/>
</dbReference>
<dbReference type="GeneID" id="106553620"/>
<sequence>MSSKRKRIPTAEESQQQSQALELTQSWREILGPPPPAGTTKEERLLWLRYHKKKWELQARQRQERRKKRRLANGEAAPGGGVIRAGPSKGLSNFLRKTARSILDMPWQVIQVRAPSLPRTAGA</sequence>
<evidence type="ECO:0000313" key="3">
    <source>
        <dbReference type="RefSeq" id="XP_013927631.1"/>
    </source>
</evidence>
<feature type="region of interest" description="Disordered" evidence="1">
    <location>
        <begin position="59"/>
        <end position="89"/>
    </location>
</feature>
<dbReference type="KEGG" id="tsr:106553620"/>
<dbReference type="AlphaFoldDB" id="A0A6I9YUB8"/>
<protein>
    <submittedName>
        <fullName evidence="3">DNA polymerase epsilon catalytic subunit A-like</fullName>
    </submittedName>
</protein>
<feature type="compositionally biased region" description="Low complexity" evidence="1">
    <location>
        <begin position="11"/>
        <end position="26"/>
    </location>
</feature>
<name>A0A6I9YUB8_9SAUR</name>
<evidence type="ECO:0000256" key="1">
    <source>
        <dbReference type="SAM" id="MobiDB-lite"/>
    </source>
</evidence>
<proteinExistence type="predicted"/>
<dbReference type="OrthoDB" id="10060449at2759"/>